<feature type="active site" description="Charge relay system" evidence="6">
    <location>
        <position position="394"/>
    </location>
</feature>
<evidence type="ECO:0000256" key="7">
    <source>
        <dbReference type="RuleBase" id="RU003355"/>
    </source>
</evidence>
<evidence type="ECO:0000256" key="5">
    <source>
        <dbReference type="ARBA" id="ARBA00022825"/>
    </source>
</evidence>
<feature type="active site" description="Charge relay system" evidence="6">
    <location>
        <position position="175"/>
    </location>
</feature>
<dbReference type="InterPro" id="IPR026444">
    <property type="entry name" value="Secre_tail"/>
</dbReference>
<comment type="similarity">
    <text evidence="1 6 7">Belongs to the peptidase S8 family.</text>
</comment>
<dbReference type="InterPro" id="IPR015500">
    <property type="entry name" value="Peptidase_S8_subtilisin-rel"/>
</dbReference>
<feature type="active site" description="Charge relay system" evidence="6">
    <location>
        <position position="217"/>
    </location>
</feature>
<evidence type="ECO:0000256" key="1">
    <source>
        <dbReference type="ARBA" id="ARBA00011073"/>
    </source>
</evidence>
<dbReference type="PANTHER" id="PTHR43806">
    <property type="entry name" value="PEPTIDASE S8"/>
    <property type="match status" value="1"/>
</dbReference>
<dbReference type="PROSITE" id="PS00138">
    <property type="entry name" value="SUBTILASE_SER"/>
    <property type="match status" value="1"/>
</dbReference>
<name>A0ABW3JL95_9FLAO</name>
<dbReference type="InterPro" id="IPR023828">
    <property type="entry name" value="Peptidase_S8_Ser-AS"/>
</dbReference>
<dbReference type="PRINTS" id="PR00723">
    <property type="entry name" value="SUBTILISIN"/>
</dbReference>
<feature type="chain" id="PRO_5046243466" evidence="8">
    <location>
        <begin position="20"/>
        <end position="537"/>
    </location>
</feature>
<protein>
    <submittedName>
        <fullName evidence="11">S8 family serine peptidase</fullName>
    </submittedName>
</protein>
<proteinExistence type="inferred from homology"/>
<dbReference type="Pfam" id="PF00082">
    <property type="entry name" value="Peptidase_S8"/>
    <property type="match status" value="1"/>
</dbReference>
<keyword evidence="3 8" id="KW-0732">Signal</keyword>
<keyword evidence="5 6" id="KW-0720">Serine protease</keyword>
<evidence type="ECO:0000256" key="2">
    <source>
        <dbReference type="ARBA" id="ARBA00022670"/>
    </source>
</evidence>
<dbReference type="NCBIfam" id="TIGR04183">
    <property type="entry name" value="Por_Secre_tail"/>
    <property type="match status" value="1"/>
</dbReference>
<evidence type="ECO:0000256" key="8">
    <source>
        <dbReference type="SAM" id="SignalP"/>
    </source>
</evidence>
<dbReference type="SUPFAM" id="SSF52743">
    <property type="entry name" value="Subtilisin-like"/>
    <property type="match status" value="1"/>
</dbReference>
<dbReference type="RefSeq" id="WP_379926513.1">
    <property type="nucleotide sequence ID" value="NZ_JBHTJI010000022.1"/>
</dbReference>
<feature type="signal peptide" evidence="8">
    <location>
        <begin position="1"/>
        <end position="19"/>
    </location>
</feature>
<evidence type="ECO:0000259" key="9">
    <source>
        <dbReference type="Pfam" id="PF00082"/>
    </source>
</evidence>
<sequence length="537" mass="58559">MKKHLLFYALLQLSINMFAQQDAWVYLVDKQNVATSISNPISILTQKAIDRKNAHGVAIDARDVPVNESYISQLKNATGITVKAKSKWFNAIHVRGTETDINNLKTTFSFVDYIVFADKSLNVTKTIKQKKQAKLESALTVFTYGNALNQIQMIKGDQLHIANYTGTGITVAVIDAGFPSVNTMSSFQRLRNAGNIKGVYDFVDRDNDVYTNTTSHHGTLVLSTMAGYVESQYVGTAPDASYYLFITEDDTSENPVEESYWVEAAERADSLGVDVINTSLGYKDYSPTYTSYSYSQSDLDGYTAYITKGANIAFEKGMLLVNSAGNDGNGGLNAPADSPNVFTIGAVNSSGSYASFSSVGSAFQPTQKPDVVAQGQASAVINENDVIYTANGTSFSSPIMAGGIVCLWQALPNKTNAEIMQLVRESASQYNTPDYFLGYGIPNLQTALNLALSMEDYKIYDEIKAFPNPTKATISFNLPSLNTSYSVRVHNITGRQVLASTVNQATNQINLSSLVDGLYFVTVYSNASTKTFKIIKN</sequence>
<dbReference type="PANTHER" id="PTHR43806:SF67">
    <property type="entry name" value="EGF-LIKE DOMAIN-CONTAINING PROTEIN"/>
    <property type="match status" value="1"/>
</dbReference>
<reference evidence="12" key="1">
    <citation type="journal article" date="2019" name="Int. J. Syst. Evol. Microbiol.">
        <title>The Global Catalogue of Microorganisms (GCM) 10K type strain sequencing project: providing services to taxonomists for standard genome sequencing and annotation.</title>
        <authorList>
            <consortium name="The Broad Institute Genomics Platform"/>
            <consortium name="The Broad Institute Genome Sequencing Center for Infectious Disease"/>
            <person name="Wu L."/>
            <person name="Ma J."/>
        </authorList>
    </citation>
    <scope>NUCLEOTIDE SEQUENCE [LARGE SCALE GENOMIC DNA]</scope>
    <source>
        <strain evidence="12">CCUG 62414</strain>
    </source>
</reference>
<dbReference type="PIRSF" id="PIRSF037903">
    <property type="entry name" value="Subtilisin_rel_GFO_2223"/>
    <property type="match status" value="1"/>
</dbReference>
<evidence type="ECO:0000259" key="10">
    <source>
        <dbReference type="Pfam" id="PF18962"/>
    </source>
</evidence>
<dbReference type="EMBL" id="JBHTJI010000022">
    <property type="protein sequence ID" value="MFD0990866.1"/>
    <property type="molecule type" value="Genomic_DNA"/>
</dbReference>
<keyword evidence="12" id="KW-1185">Reference proteome</keyword>
<keyword evidence="2 6" id="KW-0645">Protease</keyword>
<evidence type="ECO:0000256" key="3">
    <source>
        <dbReference type="ARBA" id="ARBA00022729"/>
    </source>
</evidence>
<dbReference type="InterPro" id="IPR017317">
    <property type="entry name" value="Pept_S8_subtilisin_bacteroid-2"/>
</dbReference>
<dbReference type="InterPro" id="IPR000209">
    <property type="entry name" value="Peptidase_S8/S53_dom"/>
</dbReference>
<gene>
    <name evidence="11" type="ORF">ACFQ1R_12225</name>
</gene>
<dbReference type="InterPro" id="IPR050131">
    <property type="entry name" value="Peptidase_S8_subtilisin-like"/>
</dbReference>
<organism evidence="11 12">
    <name type="scientific">Mariniflexile jejuense</name>
    <dbReference type="NCBI Taxonomy" id="1173582"/>
    <lineage>
        <taxon>Bacteria</taxon>
        <taxon>Pseudomonadati</taxon>
        <taxon>Bacteroidota</taxon>
        <taxon>Flavobacteriia</taxon>
        <taxon>Flavobacteriales</taxon>
        <taxon>Flavobacteriaceae</taxon>
        <taxon>Mariniflexile</taxon>
    </lineage>
</organism>
<dbReference type="PROSITE" id="PS00136">
    <property type="entry name" value="SUBTILASE_ASP"/>
    <property type="match status" value="1"/>
</dbReference>
<dbReference type="InterPro" id="IPR036852">
    <property type="entry name" value="Peptidase_S8/S53_dom_sf"/>
</dbReference>
<accession>A0ABW3JL95</accession>
<dbReference type="PROSITE" id="PS51892">
    <property type="entry name" value="SUBTILASE"/>
    <property type="match status" value="1"/>
</dbReference>
<keyword evidence="4 6" id="KW-0378">Hydrolase</keyword>
<dbReference type="InterPro" id="IPR023827">
    <property type="entry name" value="Peptidase_S8_Asp-AS"/>
</dbReference>
<comment type="caution">
    <text evidence="11">The sequence shown here is derived from an EMBL/GenBank/DDBJ whole genome shotgun (WGS) entry which is preliminary data.</text>
</comment>
<evidence type="ECO:0000256" key="6">
    <source>
        <dbReference type="PROSITE-ProRule" id="PRU01240"/>
    </source>
</evidence>
<dbReference type="CDD" id="cd07493">
    <property type="entry name" value="Peptidases_S8_9"/>
    <property type="match status" value="1"/>
</dbReference>
<evidence type="ECO:0000313" key="12">
    <source>
        <dbReference type="Proteomes" id="UP001597061"/>
    </source>
</evidence>
<evidence type="ECO:0000313" key="11">
    <source>
        <dbReference type="EMBL" id="MFD0990866.1"/>
    </source>
</evidence>
<dbReference type="Gene3D" id="3.40.50.200">
    <property type="entry name" value="Peptidase S8/S53 domain"/>
    <property type="match status" value="1"/>
</dbReference>
<feature type="domain" description="Secretion system C-terminal sorting" evidence="10">
    <location>
        <begin position="466"/>
        <end position="535"/>
    </location>
</feature>
<dbReference type="Pfam" id="PF18962">
    <property type="entry name" value="Por_Secre_tail"/>
    <property type="match status" value="1"/>
</dbReference>
<feature type="domain" description="Peptidase S8/S53" evidence="9">
    <location>
        <begin position="166"/>
        <end position="440"/>
    </location>
</feature>
<dbReference type="Proteomes" id="UP001597061">
    <property type="component" value="Unassembled WGS sequence"/>
</dbReference>
<evidence type="ECO:0000256" key="4">
    <source>
        <dbReference type="ARBA" id="ARBA00022801"/>
    </source>
</evidence>